<reference evidence="2 3" key="1">
    <citation type="submission" date="2019-11" db="EMBL/GenBank/DDBJ databases">
        <title>Comparative genomics of hydrocarbon-degrading Desulfosarcina strains.</title>
        <authorList>
            <person name="Watanabe M."/>
            <person name="Kojima H."/>
            <person name="Fukui M."/>
        </authorList>
    </citation>
    <scope>NUCLEOTIDE SEQUENCE [LARGE SCALE GENOMIC DNA]</scope>
    <source>
        <strain evidence="2 3">28bB2T</strain>
    </source>
</reference>
<name>A0A5K7ZD94_9BACT</name>
<evidence type="ECO:0000313" key="3">
    <source>
        <dbReference type="Proteomes" id="UP000425960"/>
    </source>
</evidence>
<keyword evidence="1" id="KW-1133">Transmembrane helix</keyword>
<dbReference type="Proteomes" id="UP000425960">
    <property type="component" value="Chromosome"/>
</dbReference>
<sequence length="48" mass="5630">MARFSNDQEFAPYIKDEWQVDPYDLIRKMVALIVALLALLVYLAIRTD</sequence>
<keyword evidence="1" id="KW-0472">Membrane</keyword>
<dbReference type="AlphaFoldDB" id="A0A5K7ZD94"/>
<protein>
    <submittedName>
        <fullName evidence="2">Uncharacterized protein</fullName>
    </submittedName>
</protein>
<feature type="transmembrane region" description="Helical" evidence="1">
    <location>
        <begin position="25"/>
        <end position="45"/>
    </location>
</feature>
<proteinExistence type="predicted"/>
<organism evidence="2 3">
    <name type="scientific">Desulfosarcina ovata subsp. sediminis</name>
    <dbReference type="NCBI Taxonomy" id="885957"/>
    <lineage>
        <taxon>Bacteria</taxon>
        <taxon>Pseudomonadati</taxon>
        <taxon>Thermodesulfobacteriota</taxon>
        <taxon>Desulfobacteria</taxon>
        <taxon>Desulfobacterales</taxon>
        <taxon>Desulfosarcinaceae</taxon>
        <taxon>Desulfosarcina</taxon>
    </lineage>
</organism>
<accession>A0A5K7ZD94</accession>
<gene>
    <name evidence="2" type="ORF">DSCO28_07240</name>
</gene>
<evidence type="ECO:0000256" key="1">
    <source>
        <dbReference type="SAM" id="Phobius"/>
    </source>
</evidence>
<keyword evidence="1" id="KW-0812">Transmembrane</keyword>
<evidence type="ECO:0000313" key="2">
    <source>
        <dbReference type="EMBL" id="BBO80158.1"/>
    </source>
</evidence>
<dbReference type="KEGG" id="dov:DSCO28_07240"/>
<dbReference type="EMBL" id="AP021876">
    <property type="protein sequence ID" value="BBO80158.1"/>
    <property type="molecule type" value="Genomic_DNA"/>
</dbReference>